<dbReference type="Proteomes" id="UP001055879">
    <property type="component" value="Linkage Group LG11"/>
</dbReference>
<evidence type="ECO:0000313" key="1">
    <source>
        <dbReference type="EMBL" id="KAI3693135.1"/>
    </source>
</evidence>
<protein>
    <submittedName>
        <fullName evidence="1">Uncharacterized protein</fullName>
    </submittedName>
</protein>
<reference evidence="2" key="1">
    <citation type="journal article" date="2022" name="Mol. Ecol. Resour.">
        <title>The genomes of chicory, endive, great burdock and yacon provide insights into Asteraceae palaeo-polyploidization history and plant inulin production.</title>
        <authorList>
            <person name="Fan W."/>
            <person name="Wang S."/>
            <person name="Wang H."/>
            <person name="Wang A."/>
            <person name="Jiang F."/>
            <person name="Liu H."/>
            <person name="Zhao H."/>
            <person name="Xu D."/>
            <person name="Zhang Y."/>
        </authorList>
    </citation>
    <scope>NUCLEOTIDE SEQUENCE [LARGE SCALE GENOMIC DNA]</scope>
    <source>
        <strain evidence="2">cv. Niubang</strain>
    </source>
</reference>
<organism evidence="1 2">
    <name type="scientific">Arctium lappa</name>
    <name type="common">Greater burdock</name>
    <name type="synonym">Lappa major</name>
    <dbReference type="NCBI Taxonomy" id="4217"/>
    <lineage>
        <taxon>Eukaryota</taxon>
        <taxon>Viridiplantae</taxon>
        <taxon>Streptophyta</taxon>
        <taxon>Embryophyta</taxon>
        <taxon>Tracheophyta</taxon>
        <taxon>Spermatophyta</taxon>
        <taxon>Magnoliopsida</taxon>
        <taxon>eudicotyledons</taxon>
        <taxon>Gunneridae</taxon>
        <taxon>Pentapetalae</taxon>
        <taxon>asterids</taxon>
        <taxon>campanulids</taxon>
        <taxon>Asterales</taxon>
        <taxon>Asteraceae</taxon>
        <taxon>Carduoideae</taxon>
        <taxon>Cardueae</taxon>
        <taxon>Arctiinae</taxon>
        <taxon>Arctium</taxon>
    </lineage>
</organism>
<comment type="caution">
    <text evidence="1">The sequence shown here is derived from an EMBL/GenBank/DDBJ whole genome shotgun (WGS) entry which is preliminary data.</text>
</comment>
<proteinExistence type="predicted"/>
<sequence length="112" mass="12725">MKHSQQTAKGKTASRHNGATNYHYCNSTKNLAQSWIASAREEQADDPRSNDLFSRLLPIRTRDLISPPAYAPNYPVPGKNSMLHQWIAAQDALDYSIKQQMFRCRPRHATNA</sequence>
<reference evidence="1 2" key="2">
    <citation type="journal article" date="2022" name="Mol. Ecol. Resour.">
        <title>The genomes of chicory, endive, great burdock and yacon provide insights into Asteraceae paleo-polyploidization history and plant inulin production.</title>
        <authorList>
            <person name="Fan W."/>
            <person name="Wang S."/>
            <person name="Wang H."/>
            <person name="Wang A."/>
            <person name="Jiang F."/>
            <person name="Liu H."/>
            <person name="Zhao H."/>
            <person name="Xu D."/>
            <person name="Zhang Y."/>
        </authorList>
    </citation>
    <scope>NUCLEOTIDE SEQUENCE [LARGE SCALE GENOMIC DNA]</scope>
    <source>
        <strain evidence="2">cv. Niubang</strain>
    </source>
</reference>
<accession>A0ACB8Z766</accession>
<name>A0ACB8Z766_ARCLA</name>
<evidence type="ECO:0000313" key="2">
    <source>
        <dbReference type="Proteomes" id="UP001055879"/>
    </source>
</evidence>
<gene>
    <name evidence="1" type="ORF">L6452_32965</name>
</gene>
<dbReference type="EMBL" id="CM042057">
    <property type="protein sequence ID" value="KAI3693135.1"/>
    <property type="molecule type" value="Genomic_DNA"/>
</dbReference>
<keyword evidence="2" id="KW-1185">Reference proteome</keyword>